<evidence type="ECO:0000313" key="1">
    <source>
        <dbReference type="EMBL" id="MBB5114151.1"/>
    </source>
</evidence>
<dbReference type="EMBL" id="JACHJC010000001">
    <property type="protein sequence ID" value="MBB5114151.1"/>
    <property type="molecule type" value="Genomic_DNA"/>
</dbReference>
<proteinExistence type="predicted"/>
<keyword evidence="2" id="KW-1185">Reference proteome</keyword>
<reference evidence="1 2" key="1">
    <citation type="submission" date="2020-08" db="EMBL/GenBank/DDBJ databases">
        <title>Sequencing the genomes of 1000 actinobacteria strains.</title>
        <authorList>
            <person name="Klenk H.-P."/>
        </authorList>
    </citation>
    <scope>NUCLEOTIDE SEQUENCE [LARGE SCALE GENOMIC DNA]</scope>
    <source>
        <strain evidence="1 2">DSM 43036</strain>
    </source>
</reference>
<comment type="caution">
    <text evidence="1">The sequence shown here is derived from an EMBL/GenBank/DDBJ whole genome shotgun (WGS) entry which is preliminary data.</text>
</comment>
<sequence length="58" mass="6580">MIRRGVCHSVADLVTAIEEYLRVHNDDPKPFVWTSTAETILAKVRRGRVALQQMASQN</sequence>
<organism evidence="1 2">
    <name type="scientific">Micromonospora echinospora</name>
    <name type="common">Micromonospora purpurea</name>
    <dbReference type="NCBI Taxonomy" id="1877"/>
    <lineage>
        <taxon>Bacteria</taxon>
        <taxon>Bacillati</taxon>
        <taxon>Actinomycetota</taxon>
        <taxon>Actinomycetes</taxon>
        <taxon>Micromonosporales</taxon>
        <taxon>Micromonosporaceae</taxon>
        <taxon>Micromonospora</taxon>
    </lineage>
</organism>
<accession>A0ABR6MFI9</accession>
<name>A0ABR6MFI9_MICEC</name>
<dbReference type="Proteomes" id="UP000618986">
    <property type="component" value="Unassembled WGS sequence"/>
</dbReference>
<gene>
    <name evidence="1" type="ORF">FHU28_003990</name>
</gene>
<evidence type="ECO:0000313" key="2">
    <source>
        <dbReference type="Proteomes" id="UP000618986"/>
    </source>
</evidence>
<evidence type="ECO:0008006" key="3">
    <source>
        <dbReference type="Google" id="ProtNLM"/>
    </source>
</evidence>
<protein>
    <recommendedName>
        <fullName evidence="3">DDE superfamily endonuclease</fullName>
    </recommendedName>
</protein>